<dbReference type="GO" id="GO:0005634">
    <property type="term" value="C:nucleus"/>
    <property type="evidence" value="ECO:0007669"/>
    <property type="project" value="InterPro"/>
</dbReference>
<evidence type="ECO:0000313" key="4">
    <source>
        <dbReference type="EMBL" id="PAA79740.1"/>
    </source>
</evidence>
<dbReference type="InterPro" id="IPR002164">
    <property type="entry name" value="NAP_family"/>
</dbReference>
<comment type="caution">
    <text evidence="4">The sequence shown here is derived from an EMBL/GenBank/DDBJ whole genome shotgun (WGS) entry which is preliminary data.</text>
</comment>
<keyword evidence="5" id="KW-1185">Reference proteome</keyword>
<feature type="non-terminal residue" evidence="4">
    <location>
        <position position="1"/>
    </location>
</feature>
<dbReference type="InterPro" id="IPR037231">
    <property type="entry name" value="NAP-like_sf"/>
</dbReference>
<name>A0A267G0X8_9PLAT</name>
<dbReference type="SUPFAM" id="SSF143113">
    <property type="entry name" value="NAP-like"/>
    <property type="match status" value="1"/>
</dbReference>
<feature type="region of interest" description="Disordered" evidence="3">
    <location>
        <begin position="337"/>
        <end position="385"/>
    </location>
</feature>
<dbReference type="Pfam" id="PF00956">
    <property type="entry name" value="NAP"/>
    <property type="match status" value="1"/>
</dbReference>
<organism evidence="4 5">
    <name type="scientific">Macrostomum lignano</name>
    <dbReference type="NCBI Taxonomy" id="282301"/>
    <lineage>
        <taxon>Eukaryota</taxon>
        <taxon>Metazoa</taxon>
        <taxon>Spiralia</taxon>
        <taxon>Lophotrochozoa</taxon>
        <taxon>Platyhelminthes</taxon>
        <taxon>Rhabditophora</taxon>
        <taxon>Macrostomorpha</taxon>
        <taxon>Macrostomida</taxon>
        <taxon>Macrostomidae</taxon>
        <taxon>Macrostomum</taxon>
    </lineage>
</organism>
<evidence type="ECO:0000313" key="5">
    <source>
        <dbReference type="Proteomes" id="UP000215902"/>
    </source>
</evidence>
<dbReference type="AlphaFoldDB" id="A0A267G0X8"/>
<dbReference type="GO" id="GO:0006334">
    <property type="term" value="P:nucleosome assembly"/>
    <property type="evidence" value="ECO:0007669"/>
    <property type="project" value="InterPro"/>
</dbReference>
<dbReference type="Gene3D" id="1.20.5.1500">
    <property type="match status" value="1"/>
</dbReference>
<dbReference type="STRING" id="282301.A0A267G0X8"/>
<reference evidence="4 5" key="1">
    <citation type="submission" date="2017-06" db="EMBL/GenBank/DDBJ databases">
        <title>A platform for efficient transgenesis in Macrostomum lignano, a flatworm model organism for stem cell research.</title>
        <authorList>
            <person name="Berezikov E."/>
        </authorList>
    </citation>
    <scope>NUCLEOTIDE SEQUENCE [LARGE SCALE GENOMIC DNA]</scope>
    <source>
        <strain evidence="4">DV1</strain>
        <tissue evidence="4">Whole organism</tissue>
    </source>
</reference>
<feature type="compositionally biased region" description="Acidic residues" evidence="3">
    <location>
        <begin position="338"/>
        <end position="366"/>
    </location>
</feature>
<gene>
    <name evidence="4" type="ORF">BOX15_Mlig001367g3</name>
</gene>
<evidence type="ECO:0000256" key="3">
    <source>
        <dbReference type="SAM" id="MobiDB-lite"/>
    </source>
</evidence>
<evidence type="ECO:0000256" key="1">
    <source>
        <dbReference type="ARBA" id="ARBA00009947"/>
    </source>
</evidence>
<comment type="similarity">
    <text evidence="1 2">Belongs to the nucleosome assembly protein (NAP) family.</text>
</comment>
<evidence type="ECO:0000256" key="2">
    <source>
        <dbReference type="RuleBase" id="RU003876"/>
    </source>
</evidence>
<protein>
    <recommendedName>
        <fullName evidence="6">Nucleosome assembly protein 1-like 4</fullName>
    </recommendedName>
</protein>
<dbReference type="Gene3D" id="3.30.1120.90">
    <property type="entry name" value="Nucleosome assembly protein"/>
    <property type="match status" value="1"/>
</dbReference>
<dbReference type="PANTHER" id="PTHR11875">
    <property type="entry name" value="TESTIS-SPECIFIC Y-ENCODED PROTEIN"/>
    <property type="match status" value="1"/>
</dbReference>
<accession>A0A267G0X8</accession>
<dbReference type="Proteomes" id="UP000215902">
    <property type="component" value="Unassembled WGS sequence"/>
</dbReference>
<evidence type="ECO:0008006" key="6">
    <source>
        <dbReference type="Google" id="ProtNLM"/>
    </source>
</evidence>
<proteinExistence type="inferred from homology"/>
<dbReference type="OrthoDB" id="27325at2759"/>
<dbReference type="EMBL" id="NIVC01000618">
    <property type="protein sequence ID" value="PAA79740.1"/>
    <property type="molecule type" value="Genomic_DNA"/>
</dbReference>
<sequence length="385" mass="43864">GKFYQGYWKKMTANEDAAALIPGNNAASDQEASVGDKSVPFSSKVQAVTHYLSLPDNVKRRVRALKKLQFASLEQEAEFFRELHQLEERFAGNYLAQLDRRREIVAGDVEPTDEDADWSEEADNGGFAAQLAEMLKQKVTIEEVDESGERKSSDVKGVPDFWLTAMKNVELLAEMVQPHDEPVLKQLRDIQVRLFSGEENGFELTFKFAPNDWFTNETLTKTYYLRMGPTRDQPWSYEGPEIIRCKGCDIYWRKGKNVTVKVVKKVQKHKSGGQKRTVTKTVETDSFFNFFSPPSQSVDELEDNDEDVENILQSDFEIGHFLRDRFVPRAVLYFTGDALEDDDEDEEDFDEDDEDDEDDEEDDGEDGEGRGAGGANGPKQECKQQ</sequence>